<protein>
    <submittedName>
        <fullName evidence="2">Uncharacterized protein</fullName>
    </submittedName>
</protein>
<proteinExistence type="predicted"/>
<dbReference type="RefSeq" id="WP_086742176.1">
    <property type="nucleotide sequence ID" value="NZ_MWPV01000001.1"/>
</dbReference>
<dbReference type="OrthoDB" id="8779896at2"/>
<evidence type="ECO:0000313" key="3">
    <source>
        <dbReference type="Proteomes" id="UP000194841"/>
    </source>
</evidence>
<comment type="caution">
    <text evidence="2">The sequence shown here is derived from an EMBL/GenBank/DDBJ whole genome shotgun (WGS) entry which is preliminary data.</text>
</comment>
<dbReference type="EMBL" id="MWPV01000001">
    <property type="protein sequence ID" value="OUL58797.1"/>
    <property type="molecule type" value="Genomic_DNA"/>
</dbReference>
<organism evidence="2 3">
    <name type="scientific">Pseudoalteromonas ulvae</name>
    <dbReference type="NCBI Taxonomy" id="107327"/>
    <lineage>
        <taxon>Bacteria</taxon>
        <taxon>Pseudomonadati</taxon>
        <taxon>Pseudomonadota</taxon>
        <taxon>Gammaproteobacteria</taxon>
        <taxon>Alteromonadales</taxon>
        <taxon>Pseudoalteromonadaceae</taxon>
        <taxon>Pseudoalteromonas</taxon>
    </lineage>
</organism>
<evidence type="ECO:0000256" key="1">
    <source>
        <dbReference type="SAM" id="MobiDB-lite"/>
    </source>
</evidence>
<reference evidence="2 3" key="1">
    <citation type="submission" date="2017-02" db="EMBL/GenBank/DDBJ databases">
        <title>Pseudoalteromonas ulvae TC14 Genome.</title>
        <authorList>
            <person name="Molmeret M."/>
        </authorList>
    </citation>
    <scope>NUCLEOTIDE SEQUENCE [LARGE SCALE GENOMIC DNA]</scope>
    <source>
        <strain evidence="2">TC14</strain>
    </source>
</reference>
<dbReference type="Proteomes" id="UP000194841">
    <property type="component" value="Unassembled WGS sequence"/>
</dbReference>
<evidence type="ECO:0000313" key="2">
    <source>
        <dbReference type="EMBL" id="OUL58797.1"/>
    </source>
</evidence>
<keyword evidence="3" id="KW-1185">Reference proteome</keyword>
<feature type="compositionally biased region" description="Acidic residues" evidence="1">
    <location>
        <begin position="1"/>
        <end position="13"/>
    </location>
</feature>
<name>A0A244CT54_PSEDV</name>
<sequence>MGEWSEYFEDFPEEAPQPPSAEERAKEKLDADIKGMNVDAFALIAKTKQKAIDKAQQQKKQFLESIDDCPQCGETSLNTYKLENASYLCECQCCGIYGSGDNFSSALHQTASAIGDNIDWRDGSLFKVSTK</sequence>
<feature type="region of interest" description="Disordered" evidence="1">
    <location>
        <begin position="1"/>
        <end position="28"/>
    </location>
</feature>
<gene>
    <name evidence="2" type="ORF">B1199_00475</name>
</gene>
<accession>A0A244CT54</accession>
<dbReference type="AlphaFoldDB" id="A0A244CT54"/>